<name>A0A5Q0UFD1_9ARCH</name>
<dbReference type="Gene3D" id="3.30.300.10">
    <property type="match status" value="1"/>
</dbReference>
<dbReference type="GeneID" id="42364758"/>
<dbReference type="RefSeq" id="WP_153550014.1">
    <property type="nucleotide sequence ID" value="NZ_CP040089.1"/>
</dbReference>
<accession>A0A5Q0UFD1</accession>
<dbReference type="PANTHER" id="PTHR36697:SF1">
    <property type="entry name" value="S-ADENOSYLMETHIONINE SYNTHASE"/>
    <property type="match status" value="1"/>
</dbReference>
<evidence type="ECO:0000313" key="2">
    <source>
        <dbReference type="Proteomes" id="UP000377803"/>
    </source>
</evidence>
<keyword evidence="2" id="KW-1185">Reference proteome</keyword>
<reference evidence="2" key="1">
    <citation type="submission" date="2019-05" db="EMBL/GenBank/DDBJ databases">
        <title>Candidatus Nanohalobium constans, a novel model system to study the DPANN nano-sized archaea: genomic and physiological characterization of a nanoarchaeon co-cultured with its chitinotrophic host.</title>
        <authorList>
            <person name="La Cono V."/>
            <person name="Arcadi E."/>
            <person name="Crisafi F."/>
            <person name="Denaro R."/>
            <person name="La Spada G."/>
            <person name="Messina E."/>
            <person name="Smedile F."/>
            <person name="Toshchakov S.V."/>
            <person name="Shevchenko M.A."/>
            <person name="Golyshin P.N."/>
            <person name="Golyshina O.V."/>
            <person name="Ferrer M."/>
            <person name="Rohde M."/>
            <person name="Mushegian A."/>
            <person name="Sorokin D.Y."/>
            <person name="Giuliano L."/>
            <person name="Yakimov M.M."/>
        </authorList>
    </citation>
    <scope>NUCLEOTIDE SEQUENCE [LARGE SCALE GENOMIC DNA]</scope>
    <source>
        <strain evidence="2">LC1Nh</strain>
    </source>
</reference>
<dbReference type="KEGG" id="ncon:LC1Nh_0375"/>
<dbReference type="EMBL" id="CP040089">
    <property type="protein sequence ID" value="QGA80276.1"/>
    <property type="molecule type" value="Genomic_DNA"/>
</dbReference>
<dbReference type="EC" id="2.5.1.6" evidence="1"/>
<dbReference type="GO" id="GO:0004478">
    <property type="term" value="F:methionine adenosyltransferase activity"/>
    <property type="evidence" value="ECO:0007669"/>
    <property type="project" value="UniProtKB-EC"/>
</dbReference>
<evidence type="ECO:0000313" key="1">
    <source>
        <dbReference type="EMBL" id="QGA80276.1"/>
    </source>
</evidence>
<gene>
    <name evidence="1" type="primary">metK</name>
    <name evidence="1" type="ORF">LC1Nh_0375</name>
</gene>
<sequence>MIEIEKIEKDPVKDNAVEIVERKGIGHPDSICDGVAESISQALCQEYINRFGKILHHNTDEVQLVAGDSSPEIGGGEINEKIYLLLTGRATKEFKGEKIPVDEIAVETAKKYIEENFKELSPKNFKIESKIGETSTDLEQVYEELSSNDTSFGVGHAPLSEMEKTVLNIANKLPEEVEEVGEDVKVMGARRKNEKQITVAAAVISNRINSLEEYKQVISRIGEFAEEESEFEEVEVNVNTADNYEEDSIYITETGTSAEMGDDGSVGRGNRVNGLITPNRSMSMEAASGKNPVTHVGKIYNLKAKSISEKISDATDSFTQVKLLAQIGSSIKKPQIAHIETTAENKEKIRSIVEGELENMEEIRDKAVEGSLTTF</sequence>
<dbReference type="OrthoDB" id="204488at2157"/>
<dbReference type="Proteomes" id="UP000377803">
    <property type="component" value="Chromosome"/>
</dbReference>
<protein>
    <submittedName>
        <fullName evidence="1">S-adenosylmethionine synthetase</fullName>
        <ecNumber evidence="1">2.5.1.6</ecNumber>
    </submittedName>
</protein>
<keyword evidence="1" id="KW-0808">Transferase</keyword>
<proteinExistence type="predicted"/>
<organism evidence="1 2">
    <name type="scientific">Candidatus Nanohalobium constans</name>
    <dbReference type="NCBI Taxonomy" id="2565781"/>
    <lineage>
        <taxon>Archaea</taxon>
        <taxon>Candidatus Nanohalarchaeota</taxon>
        <taxon>Candidatus Nanohalobia</taxon>
        <taxon>Candidatus Nanohalobiales</taxon>
        <taxon>Candidatus Nanohalobiaceae</taxon>
        <taxon>Candidatus Nanohalobium</taxon>
    </lineage>
</organism>
<dbReference type="InterPro" id="IPR042544">
    <property type="entry name" value="AdoMet_synthase_3"/>
</dbReference>
<dbReference type="AlphaFoldDB" id="A0A5Q0UFD1"/>
<dbReference type="PANTHER" id="PTHR36697">
    <property type="entry name" value="S-ADENOSYLMETHIONINE SYNTHASE"/>
    <property type="match status" value="1"/>
</dbReference>
<dbReference type="Gene3D" id="3.30.300.280">
    <property type="entry name" value="S-adenosylmethionine synthetase, C-terminal domain"/>
    <property type="match status" value="1"/>
</dbReference>
<dbReference type="InterPro" id="IPR027790">
    <property type="entry name" value="AdoMet_synthase_2_family"/>
</dbReference>
<dbReference type="Pfam" id="PF01941">
    <property type="entry name" value="AdoMet_Synthase"/>
    <property type="match status" value="1"/>
</dbReference>